<name>A0ABR6BTW3_9PSEU</name>
<evidence type="ECO:0000313" key="1">
    <source>
        <dbReference type="EMBL" id="MBA8930007.1"/>
    </source>
</evidence>
<dbReference type="RefSeq" id="WP_158510710.1">
    <property type="nucleotide sequence ID" value="NZ_BAAABQ010000014.1"/>
</dbReference>
<accession>A0ABR6BTW3</accession>
<protein>
    <recommendedName>
        <fullName evidence="3">Zinc-ribbon domain-containing protein</fullName>
    </recommendedName>
</protein>
<comment type="caution">
    <text evidence="1">The sequence shown here is derived from an EMBL/GenBank/DDBJ whole genome shotgun (WGS) entry which is preliminary data.</text>
</comment>
<reference evidence="1 2" key="1">
    <citation type="submission" date="2020-08" db="EMBL/GenBank/DDBJ databases">
        <title>Genomic Encyclopedia of Archaeal and Bacterial Type Strains, Phase II (KMG-II): from individual species to whole genera.</title>
        <authorList>
            <person name="Goeker M."/>
        </authorList>
    </citation>
    <scope>NUCLEOTIDE SEQUENCE [LARGE SCALE GENOMIC DNA]</scope>
    <source>
        <strain evidence="1 2">DSM 43850</strain>
    </source>
</reference>
<dbReference type="Proteomes" id="UP000517916">
    <property type="component" value="Unassembled WGS sequence"/>
</dbReference>
<evidence type="ECO:0000313" key="2">
    <source>
        <dbReference type="Proteomes" id="UP000517916"/>
    </source>
</evidence>
<keyword evidence="2" id="KW-1185">Reference proteome</keyword>
<sequence>MSDSKRGIRLFRRRNRDDLLERSFVECADCAQPVYVFAETCRGCGHAVELRAG</sequence>
<organism evidence="1 2">
    <name type="scientific">Kutzneria viridogrisea</name>
    <dbReference type="NCBI Taxonomy" id="47990"/>
    <lineage>
        <taxon>Bacteria</taxon>
        <taxon>Bacillati</taxon>
        <taxon>Actinomycetota</taxon>
        <taxon>Actinomycetes</taxon>
        <taxon>Pseudonocardiales</taxon>
        <taxon>Pseudonocardiaceae</taxon>
        <taxon>Kutzneria</taxon>
    </lineage>
</organism>
<evidence type="ECO:0008006" key="3">
    <source>
        <dbReference type="Google" id="ProtNLM"/>
    </source>
</evidence>
<gene>
    <name evidence="1" type="ORF">BC739_007240</name>
</gene>
<proteinExistence type="predicted"/>
<dbReference type="EMBL" id="JACJID010000006">
    <property type="protein sequence ID" value="MBA8930007.1"/>
    <property type="molecule type" value="Genomic_DNA"/>
</dbReference>